<dbReference type="EMBL" id="VYZN01000054">
    <property type="protein sequence ID" value="KAE9527080.1"/>
    <property type="molecule type" value="Genomic_DNA"/>
</dbReference>
<evidence type="ECO:0000256" key="1">
    <source>
        <dbReference type="SAM" id="MobiDB-lite"/>
    </source>
</evidence>
<gene>
    <name evidence="2" type="ORF">AGLY_013728</name>
</gene>
<proteinExistence type="predicted"/>
<protein>
    <submittedName>
        <fullName evidence="2">Uncharacterized protein</fullName>
    </submittedName>
</protein>
<dbReference type="AlphaFoldDB" id="A0A6G0T7H0"/>
<sequence length="209" mass="24164">MDQCTFLKTEYNFLHTHLLCKYLERNLCDQFMQIYVFDIKLRIVASRDQGFPDTAPVFVSKIIIKYKVLKYFLMSQVGLYLVKINLSFHSHIPTLPSTSNPSGNSTFTPHNSHRRDRNGIAKTFRSKCHCFQINILTWSCSLVNINLFNIAHIGILSELTLYKLQILAPLKKPYFIPPTNITTPKLFKLKATCDDKNVKLKCSIDNTRT</sequence>
<keyword evidence="3" id="KW-1185">Reference proteome</keyword>
<feature type="region of interest" description="Disordered" evidence="1">
    <location>
        <begin position="97"/>
        <end position="116"/>
    </location>
</feature>
<evidence type="ECO:0000313" key="2">
    <source>
        <dbReference type="EMBL" id="KAE9527080.1"/>
    </source>
</evidence>
<comment type="caution">
    <text evidence="2">The sequence shown here is derived from an EMBL/GenBank/DDBJ whole genome shotgun (WGS) entry which is preliminary data.</text>
</comment>
<organism evidence="2 3">
    <name type="scientific">Aphis glycines</name>
    <name type="common">Soybean aphid</name>
    <dbReference type="NCBI Taxonomy" id="307491"/>
    <lineage>
        <taxon>Eukaryota</taxon>
        <taxon>Metazoa</taxon>
        <taxon>Ecdysozoa</taxon>
        <taxon>Arthropoda</taxon>
        <taxon>Hexapoda</taxon>
        <taxon>Insecta</taxon>
        <taxon>Pterygota</taxon>
        <taxon>Neoptera</taxon>
        <taxon>Paraneoptera</taxon>
        <taxon>Hemiptera</taxon>
        <taxon>Sternorrhyncha</taxon>
        <taxon>Aphidomorpha</taxon>
        <taxon>Aphidoidea</taxon>
        <taxon>Aphididae</taxon>
        <taxon>Aphidini</taxon>
        <taxon>Aphis</taxon>
        <taxon>Aphis</taxon>
    </lineage>
</organism>
<accession>A0A6G0T7H0</accession>
<feature type="compositionally biased region" description="Polar residues" evidence="1">
    <location>
        <begin position="97"/>
        <end position="110"/>
    </location>
</feature>
<name>A0A6G0T7H0_APHGL</name>
<reference evidence="2 3" key="1">
    <citation type="submission" date="2019-08" db="EMBL/GenBank/DDBJ databases">
        <title>The genome of the soybean aphid Biotype 1, its phylome, world population structure and adaptation to the North American continent.</title>
        <authorList>
            <person name="Giordano R."/>
            <person name="Donthu R.K."/>
            <person name="Hernandez A.G."/>
            <person name="Wright C.L."/>
            <person name="Zimin A.V."/>
        </authorList>
    </citation>
    <scope>NUCLEOTIDE SEQUENCE [LARGE SCALE GENOMIC DNA]</scope>
    <source>
        <tissue evidence="2">Whole aphids</tissue>
    </source>
</reference>
<evidence type="ECO:0000313" key="3">
    <source>
        <dbReference type="Proteomes" id="UP000475862"/>
    </source>
</evidence>
<dbReference type="Proteomes" id="UP000475862">
    <property type="component" value="Unassembled WGS sequence"/>
</dbReference>